<reference evidence="2 3" key="1">
    <citation type="submission" date="2022-03" db="EMBL/GenBank/DDBJ databases">
        <title>Novel taxa within the pig intestine.</title>
        <authorList>
            <person name="Wylensek D."/>
            <person name="Bishof K."/>
            <person name="Afrizal A."/>
            <person name="Clavel T."/>
        </authorList>
    </citation>
    <scope>NUCLEOTIDE SEQUENCE [LARGE SCALE GENOMIC DNA]</scope>
    <source>
        <strain evidence="2 3">CLA-KB-P66</strain>
    </source>
</reference>
<feature type="signal peptide" evidence="1">
    <location>
        <begin position="1"/>
        <end position="21"/>
    </location>
</feature>
<dbReference type="EMBL" id="JALBUT010000007">
    <property type="protein sequence ID" value="MDX8415910.1"/>
    <property type="molecule type" value="Genomic_DNA"/>
</dbReference>
<evidence type="ECO:0000256" key="1">
    <source>
        <dbReference type="SAM" id="SignalP"/>
    </source>
</evidence>
<name>A0ABU4WH90_9BACT</name>
<protein>
    <recommendedName>
        <fullName evidence="4">Lipoprotein</fullName>
    </recommendedName>
</protein>
<accession>A0ABU4WH90</accession>
<dbReference type="RefSeq" id="WP_370397363.1">
    <property type="nucleotide sequence ID" value="NZ_JALBUT010000007.1"/>
</dbReference>
<gene>
    <name evidence="2" type="ORF">MOX91_06945</name>
</gene>
<dbReference type="Proteomes" id="UP001275932">
    <property type="component" value="Unassembled WGS sequence"/>
</dbReference>
<dbReference type="PROSITE" id="PS51257">
    <property type="entry name" value="PROKAR_LIPOPROTEIN"/>
    <property type="match status" value="1"/>
</dbReference>
<keyword evidence="1" id="KW-0732">Signal</keyword>
<sequence length="162" mass="18363">MNKIFHIATAFVFAFFACACAPKTNPVETLPETTWQPVYVKGASNLKISKDKIYIHFEKNLELEIMGGAYPVKSDTELSRKKLKRSECHFKATLKPIAVSPQTKNTESEFLEFQNLFIKDLLSADTIRVNANKLEFLKGKKLQVELKRIPNNLGKNKKSASN</sequence>
<comment type="caution">
    <text evidence="2">The sequence shown here is derived from an EMBL/GenBank/DDBJ whole genome shotgun (WGS) entry which is preliminary data.</text>
</comment>
<proteinExistence type="predicted"/>
<feature type="chain" id="PRO_5047337536" description="Lipoprotein" evidence="1">
    <location>
        <begin position="22"/>
        <end position="162"/>
    </location>
</feature>
<organism evidence="2 3">
    <name type="scientific">Intestinicryptomonas porci</name>
    <dbReference type="NCBI Taxonomy" id="2926320"/>
    <lineage>
        <taxon>Bacteria</taxon>
        <taxon>Pseudomonadati</taxon>
        <taxon>Verrucomicrobiota</taxon>
        <taxon>Opitutia</taxon>
        <taxon>Opitutales</taxon>
        <taxon>Intestinicryptomonaceae</taxon>
        <taxon>Intestinicryptomonas</taxon>
    </lineage>
</organism>
<evidence type="ECO:0008006" key="4">
    <source>
        <dbReference type="Google" id="ProtNLM"/>
    </source>
</evidence>
<evidence type="ECO:0000313" key="3">
    <source>
        <dbReference type="Proteomes" id="UP001275932"/>
    </source>
</evidence>
<evidence type="ECO:0000313" key="2">
    <source>
        <dbReference type="EMBL" id="MDX8415910.1"/>
    </source>
</evidence>
<keyword evidence="3" id="KW-1185">Reference proteome</keyword>